<proteinExistence type="predicted"/>
<dbReference type="STRING" id="81972.D7LDJ4"/>
<protein>
    <submittedName>
        <fullName evidence="1">Uncharacterized protein</fullName>
    </submittedName>
</protein>
<keyword evidence="2" id="KW-1185">Reference proteome</keyword>
<dbReference type="HOGENOM" id="CLU_2309909_0_0_1"/>
<dbReference type="AlphaFoldDB" id="D7LDJ4"/>
<evidence type="ECO:0000313" key="1">
    <source>
        <dbReference type="EMBL" id="EFH57060.1"/>
    </source>
</evidence>
<organism evidence="2">
    <name type="scientific">Arabidopsis lyrata subsp. lyrata</name>
    <name type="common">Lyre-leaved rock-cress</name>
    <dbReference type="NCBI Taxonomy" id="81972"/>
    <lineage>
        <taxon>Eukaryota</taxon>
        <taxon>Viridiplantae</taxon>
        <taxon>Streptophyta</taxon>
        <taxon>Embryophyta</taxon>
        <taxon>Tracheophyta</taxon>
        <taxon>Spermatophyta</taxon>
        <taxon>Magnoliopsida</taxon>
        <taxon>eudicotyledons</taxon>
        <taxon>Gunneridae</taxon>
        <taxon>Pentapetalae</taxon>
        <taxon>rosids</taxon>
        <taxon>malvids</taxon>
        <taxon>Brassicales</taxon>
        <taxon>Brassicaceae</taxon>
        <taxon>Camelineae</taxon>
        <taxon>Arabidopsis</taxon>
    </lineage>
</organism>
<sequence>MKLNKQKGTLEKLMWAHNLSGSGSPIRPVSKLMVRLLLLVSVSNVVYTLKLISNCCNQILHLSISFITPTSVAAWGSNTVVSGITGLGRLWKQRKAYINT</sequence>
<reference evidence="2" key="1">
    <citation type="journal article" date="2011" name="Nat. Genet.">
        <title>The Arabidopsis lyrata genome sequence and the basis of rapid genome size change.</title>
        <authorList>
            <person name="Hu T.T."/>
            <person name="Pattyn P."/>
            <person name="Bakker E.G."/>
            <person name="Cao J."/>
            <person name="Cheng J.-F."/>
            <person name="Clark R.M."/>
            <person name="Fahlgren N."/>
            <person name="Fawcett J.A."/>
            <person name="Grimwood J."/>
            <person name="Gundlach H."/>
            <person name="Haberer G."/>
            <person name="Hollister J.D."/>
            <person name="Ossowski S."/>
            <person name="Ottilar R.P."/>
            <person name="Salamov A.A."/>
            <person name="Schneeberger K."/>
            <person name="Spannagl M."/>
            <person name="Wang X."/>
            <person name="Yang L."/>
            <person name="Nasrallah M.E."/>
            <person name="Bergelson J."/>
            <person name="Carrington J.C."/>
            <person name="Gaut B.S."/>
            <person name="Schmutz J."/>
            <person name="Mayer K.F.X."/>
            <person name="Van de Peer Y."/>
            <person name="Grigoriev I.V."/>
            <person name="Nordborg M."/>
            <person name="Weigel D."/>
            <person name="Guo Y.-L."/>
        </authorList>
    </citation>
    <scope>NUCLEOTIDE SEQUENCE [LARGE SCALE GENOMIC DNA]</scope>
    <source>
        <strain evidence="2">cv. MN47</strain>
    </source>
</reference>
<evidence type="ECO:0000313" key="2">
    <source>
        <dbReference type="Proteomes" id="UP000008694"/>
    </source>
</evidence>
<dbReference type="EMBL" id="GL348716">
    <property type="protein sequence ID" value="EFH57060.1"/>
    <property type="molecule type" value="Genomic_DNA"/>
</dbReference>
<gene>
    <name evidence="1" type="ORF">ARALYDRAFT_901408</name>
</gene>
<name>D7LDJ4_ARALL</name>
<dbReference type="eggNOG" id="KOG2246">
    <property type="taxonomic scope" value="Eukaryota"/>
</dbReference>
<accession>D7LDJ4</accession>
<dbReference type="Gramene" id="scaffold_400909.1">
    <property type="protein sequence ID" value="scaffold_400909.1"/>
    <property type="gene ID" value="scaffold_400909.1"/>
</dbReference>
<dbReference type="Proteomes" id="UP000008694">
    <property type="component" value="Unassembled WGS sequence"/>
</dbReference>